<evidence type="ECO:0000259" key="3">
    <source>
        <dbReference type="PROSITE" id="PS50892"/>
    </source>
</evidence>
<accession>A0A7S1F382</accession>
<dbReference type="GO" id="GO:0090161">
    <property type="term" value="P:Golgi ribbon formation"/>
    <property type="evidence" value="ECO:0007669"/>
    <property type="project" value="InterPro"/>
</dbReference>
<dbReference type="SUPFAM" id="SSF58038">
    <property type="entry name" value="SNARE fusion complex"/>
    <property type="match status" value="1"/>
</dbReference>
<dbReference type="Pfam" id="PF00957">
    <property type="entry name" value="Synaptobrevin"/>
    <property type="match status" value="1"/>
</dbReference>
<gene>
    <name evidence="4" type="ORF">NSCI0253_LOCUS14654</name>
</gene>
<sequence>MAPSDNPYGHARHEIDGAMGLMRDNMAMMAERDERLHNVSEKSSSLQGGALAFNRQAKRMRWQMRWQQYRISVLVVLLLVWATTFYFVGRRYLKTFFAGSVAAILLLHWAQRVALGWLARNGPEDERQLLGI</sequence>
<feature type="domain" description="V-SNARE coiled-coil homology" evidence="3">
    <location>
        <begin position="7"/>
        <end position="67"/>
    </location>
</feature>
<dbReference type="AlphaFoldDB" id="A0A7S1F382"/>
<protein>
    <recommendedName>
        <fullName evidence="3">V-SNARE coiled-coil homology domain-containing protein</fullName>
    </recommendedName>
</protein>
<dbReference type="PANTHER" id="PTHR46897:SF1">
    <property type="entry name" value="VESICLE-ASSOCIATED MEMBRANE PROTEIN 4"/>
    <property type="match status" value="1"/>
</dbReference>
<reference evidence="4" key="1">
    <citation type="submission" date="2021-01" db="EMBL/GenBank/DDBJ databases">
        <authorList>
            <person name="Corre E."/>
            <person name="Pelletier E."/>
            <person name="Niang G."/>
            <person name="Scheremetjew M."/>
            <person name="Finn R."/>
            <person name="Kale V."/>
            <person name="Holt S."/>
            <person name="Cochrane G."/>
            <person name="Meng A."/>
            <person name="Brown T."/>
            <person name="Cohen L."/>
        </authorList>
    </citation>
    <scope>NUCLEOTIDE SEQUENCE</scope>
</reference>
<feature type="transmembrane region" description="Helical" evidence="2">
    <location>
        <begin position="69"/>
        <end position="89"/>
    </location>
</feature>
<dbReference type="PRINTS" id="PR00219">
    <property type="entry name" value="SYNAPTOBREVN"/>
</dbReference>
<dbReference type="PROSITE" id="PS50892">
    <property type="entry name" value="V_SNARE"/>
    <property type="match status" value="1"/>
</dbReference>
<evidence type="ECO:0000256" key="2">
    <source>
        <dbReference type="SAM" id="Phobius"/>
    </source>
</evidence>
<organism evidence="4">
    <name type="scientific">Noctiluca scintillans</name>
    <name type="common">Sea sparkle</name>
    <name type="synonym">Red tide dinoflagellate</name>
    <dbReference type="NCBI Taxonomy" id="2966"/>
    <lineage>
        <taxon>Eukaryota</taxon>
        <taxon>Sar</taxon>
        <taxon>Alveolata</taxon>
        <taxon>Dinophyceae</taxon>
        <taxon>Noctilucales</taxon>
        <taxon>Noctilucaceae</taxon>
        <taxon>Noctiluca</taxon>
    </lineage>
</organism>
<keyword evidence="1" id="KW-0175">Coiled coil</keyword>
<evidence type="ECO:0000256" key="1">
    <source>
        <dbReference type="PROSITE-ProRule" id="PRU00290"/>
    </source>
</evidence>
<dbReference type="EMBL" id="HBFQ01020994">
    <property type="protein sequence ID" value="CAD8840306.1"/>
    <property type="molecule type" value="Transcribed_RNA"/>
</dbReference>
<keyword evidence="2" id="KW-0472">Membrane</keyword>
<proteinExistence type="predicted"/>
<keyword evidence="2" id="KW-1133">Transmembrane helix</keyword>
<dbReference type="GO" id="GO:0016192">
    <property type="term" value="P:vesicle-mediated transport"/>
    <property type="evidence" value="ECO:0007669"/>
    <property type="project" value="InterPro"/>
</dbReference>
<dbReference type="PANTHER" id="PTHR46897">
    <property type="entry name" value="VESICLE-ASSOCIATED MEMBRANE PROTEIN 4"/>
    <property type="match status" value="1"/>
</dbReference>
<dbReference type="GO" id="GO:0016020">
    <property type="term" value="C:membrane"/>
    <property type="evidence" value="ECO:0007669"/>
    <property type="project" value="InterPro"/>
</dbReference>
<dbReference type="InterPro" id="IPR042887">
    <property type="entry name" value="VAMP4"/>
</dbReference>
<dbReference type="InterPro" id="IPR042855">
    <property type="entry name" value="V_SNARE_CC"/>
</dbReference>
<keyword evidence="2" id="KW-0812">Transmembrane</keyword>
<dbReference type="Gene3D" id="1.20.5.110">
    <property type="match status" value="1"/>
</dbReference>
<name>A0A7S1F382_NOCSC</name>
<dbReference type="InterPro" id="IPR001388">
    <property type="entry name" value="Synaptobrevin-like"/>
</dbReference>
<evidence type="ECO:0000313" key="4">
    <source>
        <dbReference type="EMBL" id="CAD8840306.1"/>
    </source>
</evidence>